<dbReference type="InterPro" id="IPR044974">
    <property type="entry name" value="Disease_R_plants"/>
</dbReference>
<dbReference type="PANTHER" id="PTHR23155:SF961">
    <property type="entry name" value="DISEASE RELATED PROTEIN 2"/>
    <property type="match status" value="1"/>
</dbReference>
<dbReference type="GO" id="GO:0009626">
    <property type="term" value="P:plant-type hypersensitive response"/>
    <property type="evidence" value="ECO:0007669"/>
    <property type="project" value="UniProtKB-ARBA"/>
</dbReference>
<dbReference type="Gene3D" id="3.40.50.300">
    <property type="entry name" value="P-loop containing nucleotide triphosphate hydrolases"/>
    <property type="match status" value="1"/>
</dbReference>
<keyword evidence="2" id="KW-0433">Leucine-rich repeat</keyword>
<dbReference type="InterPro" id="IPR036388">
    <property type="entry name" value="WH-like_DNA-bd_sf"/>
</dbReference>
<dbReference type="Pfam" id="PF23598">
    <property type="entry name" value="LRR_14"/>
    <property type="match status" value="1"/>
</dbReference>
<dbReference type="Proteomes" id="UP000324705">
    <property type="component" value="Chromosome 7A"/>
</dbReference>
<dbReference type="Gramene" id="TRITD7Av1G021570.1">
    <property type="protein sequence ID" value="TRITD7Av1G021570.1"/>
    <property type="gene ID" value="TRITD7Av1G021570"/>
</dbReference>
<evidence type="ECO:0000259" key="8">
    <source>
        <dbReference type="Pfam" id="PF18052"/>
    </source>
</evidence>
<feature type="domain" description="Disease resistance protein winged helix" evidence="9">
    <location>
        <begin position="521"/>
        <end position="591"/>
    </location>
</feature>
<dbReference type="GO" id="GO:0043531">
    <property type="term" value="F:ADP binding"/>
    <property type="evidence" value="ECO:0007669"/>
    <property type="project" value="InterPro"/>
</dbReference>
<evidence type="ECO:0000259" key="7">
    <source>
        <dbReference type="Pfam" id="PF00931"/>
    </source>
</evidence>
<sequence>MGAVQIQSGDARHQSLQQWAHHRGTELRGPSVMIQLGAKNPKGPVSNLAHGTEAVPPLERIQAYVAAYHTSIWIKPWSWQPMADKTMHRVSMCIQAHTGLHGMAEGVVSALILKLGDALLSEVVELAGSFFGVEGYALKGLFCEIRQVKSELESIQAFLHAAESFRDTDETTAAFVRQIRILSFNIEDVVDEFTYELADDARGMLLFKAIRRVRQIKIWYRLAGRLRDIKADLRSAAERRGRYDLKGIQRGARLPGRNGSTWSCLRYTSFEAEDDPVGIEEEKNFLMKWVHDKDRRNLIAAVWGMGGIGKTTLAHHVYSSVKDNFDICAWVTVSQSSEADDLMRKIVEEFRKNDRTKKFPKDVDVTDCRSLVKAICCYLEHKRDAFLHGKGRILFTSRIYEVASLASESNIINLQPLGEDDALDLFCREAFQKEEKRICPPELSDSAGMFVTNCNGLPIAIKCIGRLLSLRSTCFSEWEKVYKDMKKQLTDNPVMDMHVILKVSLEDLPHSVRSCFLYCCMFPEKYVMQRKSLVRLWVAEGFVEESEHKTLEEVAEDYLTELIHRCLLLVVKRNDSGCVYEVQMHDIFRVLARSKAREENFCGVYNPLKIHTIREARRVSNETGDIALLAQNAPHLRSLLVFHSSFSFISLRSLAMSNKLLCVLNLQDSSIKCLPAEVFGLRNLRFLGLRRTKVSSLPGSIGRLKNLLVLDAWKCEIMKLPSQVMKLSKLTHLIVTSKHVGPSLQFVPSVGVPAPAGICSLTSLQTLLQMEASAEMVRAMGALVELRTFHISKVQGSHCEDLFKGIGRMIHLTRLGIQADDNQEISHLKAFQAPPLLQKLFLLGALSKESLPNFFTALSKLKNLKFLRLVGSQLNNGAFLYLKGLEHLVKLQLYHAYAGDKLYFPAASFPKLRVLKIRGGPYLTEIEIVRGAMASLVDLKLLLCPQLKMLPDGIEHVRTLEELTLDVGEELVDRVWQKKERKILHIQRVYVGPQSLPMKNKKENKNKNKSLWQMVALVPNLKYLKTQGSIRELPSPPSRSDLSCGVSYSLVIFHKLCLVSSHL</sequence>
<dbReference type="Pfam" id="PF18052">
    <property type="entry name" value="Rx_N"/>
    <property type="match status" value="1"/>
</dbReference>
<proteinExistence type="inferred from homology"/>
<dbReference type="Gene3D" id="1.10.10.10">
    <property type="entry name" value="Winged helix-like DNA-binding domain superfamily/Winged helix DNA-binding domain"/>
    <property type="match status" value="1"/>
</dbReference>
<dbReference type="FunFam" id="1.10.10.10:FF:000322">
    <property type="entry name" value="Probable disease resistance protein At1g63360"/>
    <property type="match status" value="1"/>
</dbReference>
<dbReference type="InterPro" id="IPR042197">
    <property type="entry name" value="Apaf_helical"/>
</dbReference>
<evidence type="ECO:0000256" key="5">
    <source>
        <dbReference type="ARBA" id="ARBA00022821"/>
    </source>
</evidence>
<name>A0A9R0Z443_TRITD</name>
<dbReference type="AlphaFoldDB" id="A0A9R0Z443"/>
<dbReference type="InterPro" id="IPR032675">
    <property type="entry name" value="LRR_dom_sf"/>
</dbReference>
<dbReference type="Gene3D" id="3.80.10.10">
    <property type="entry name" value="Ribonuclease Inhibitor"/>
    <property type="match status" value="1"/>
</dbReference>
<gene>
    <name evidence="11" type="ORF">TRITD_7Av1G021570</name>
</gene>
<dbReference type="Pfam" id="PF00931">
    <property type="entry name" value="NB-ARC"/>
    <property type="match status" value="1"/>
</dbReference>
<evidence type="ECO:0000256" key="3">
    <source>
        <dbReference type="ARBA" id="ARBA00022737"/>
    </source>
</evidence>
<keyword evidence="12" id="KW-1185">Reference proteome</keyword>
<protein>
    <recommendedName>
        <fullName evidence="13">Disease resistance protein RPM1</fullName>
    </recommendedName>
</protein>
<dbReference type="OMA" id="YHTSIWI"/>
<dbReference type="EMBL" id="LT934123">
    <property type="protein sequence ID" value="VAI69667.1"/>
    <property type="molecule type" value="Genomic_DNA"/>
</dbReference>
<dbReference type="GO" id="GO:0042742">
    <property type="term" value="P:defense response to bacterium"/>
    <property type="evidence" value="ECO:0007669"/>
    <property type="project" value="UniProtKB-ARBA"/>
</dbReference>
<evidence type="ECO:0000259" key="10">
    <source>
        <dbReference type="Pfam" id="PF23598"/>
    </source>
</evidence>
<reference evidence="11 12" key="1">
    <citation type="submission" date="2017-09" db="EMBL/GenBank/DDBJ databases">
        <authorList>
            <consortium name="International Durum Wheat Genome Sequencing Consortium (IDWGSC)"/>
            <person name="Milanesi L."/>
        </authorList>
    </citation>
    <scope>NUCLEOTIDE SEQUENCE [LARGE SCALE GENOMIC DNA]</scope>
    <source>
        <strain evidence="12">cv. Svevo</strain>
    </source>
</reference>
<evidence type="ECO:0000256" key="6">
    <source>
        <dbReference type="ARBA" id="ARBA00023054"/>
    </source>
</evidence>
<dbReference type="PRINTS" id="PR00364">
    <property type="entry name" value="DISEASERSIST"/>
</dbReference>
<dbReference type="PANTHER" id="PTHR23155">
    <property type="entry name" value="DISEASE RESISTANCE PROTEIN RP"/>
    <property type="match status" value="1"/>
</dbReference>
<dbReference type="InterPro" id="IPR041118">
    <property type="entry name" value="Rx_N"/>
</dbReference>
<comment type="similarity">
    <text evidence="1">Belongs to the disease resistance NB-LRR family.</text>
</comment>
<evidence type="ECO:0008006" key="13">
    <source>
        <dbReference type="Google" id="ProtNLM"/>
    </source>
</evidence>
<evidence type="ECO:0000256" key="2">
    <source>
        <dbReference type="ARBA" id="ARBA00022614"/>
    </source>
</evidence>
<evidence type="ECO:0000256" key="4">
    <source>
        <dbReference type="ARBA" id="ARBA00022741"/>
    </source>
</evidence>
<evidence type="ECO:0000313" key="11">
    <source>
        <dbReference type="EMBL" id="VAI69667.1"/>
    </source>
</evidence>
<keyword evidence="3" id="KW-0677">Repeat</keyword>
<organism evidence="11 12">
    <name type="scientific">Triticum turgidum subsp. durum</name>
    <name type="common">Durum wheat</name>
    <name type="synonym">Triticum durum</name>
    <dbReference type="NCBI Taxonomy" id="4567"/>
    <lineage>
        <taxon>Eukaryota</taxon>
        <taxon>Viridiplantae</taxon>
        <taxon>Streptophyta</taxon>
        <taxon>Embryophyta</taxon>
        <taxon>Tracheophyta</taxon>
        <taxon>Spermatophyta</taxon>
        <taxon>Magnoliopsida</taxon>
        <taxon>Liliopsida</taxon>
        <taxon>Poales</taxon>
        <taxon>Poaceae</taxon>
        <taxon>BOP clade</taxon>
        <taxon>Pooideae</taxon>
        <taxon>Triticodae</taxon>
        <taxon>Triticeae</taxon>
        <taxon>Triticinae</taxon>
        <taxon>Triticum</taxon>
    </lineage>
</organism>
<feature type="domain" description="Disease resistance R13L4/SHOC-2-like LRR" evidence="10">
    <location>
        <begin position="635"/>
        <end position="970"/>
    </location>
</feature>
<dbReference type="InterPro" id="IPR058922">
    <property type="entry name" value="WHD_DRP"/>
</dbReference>
<dbReference type="Gene3D" id="1.20.5.4130">
    <property type="match status" value="1"/>
</dbReference>
<dbReference type="InterPro" id="IPR055414">
    <property type="entry name" value="LRR_R13L4/SHOC2-like"/>
</dbReference>
<dbReference type="CDD" id="cd14798">
    <property type="entry name" value="RX-CC_like"/>
    <property type="match status" value="1"/>
</dbReference>
<dbReference type="Gene3D" id="1.10.8.430">
    <property type="entry name" value="Helical domain of apoptotic protease-activating factors"/>
    <property type="match status" value="1"/>
</dbReference>
<dbReference type="SUPFAM" id="SSF52540">
    <property type="entry name" value="P-loop containing nucleoside triphosphate hydrolases"/>
    <property type="match status" value="1"/>
</dbReference>
<dbReference type="InterPro" id="IPR002182">
    <property type="entry name" value="NB-ARC"/>
</dbReference>
<evidence type="ECO:0000256" key="1">
    <source>
        <dbReference type="ARBA" id="ARBA00008894"/>
    </source>
</evidence>
<evidence type="ECO:0000313" key="12">
    <source>
        <dbReference type="Proteomes" id="UP000324705"/>
    </source>
</evidence>
<keyword evidence="6" id="KW-0175">Coiled coil</keyword>
<evidence type="ECO:0000259" key="9">
    <source>
        <dbReference type="Pfam" id="PF23559"/>
    </source>
</evidence>
<dbReference type="SUPFAM" id="SSF52058">
    <property type="entry name" value="L domain-like"/>
    <property type="match status" value="1"/>
</dbReference>
<accession>A0A9R0Z443</accession>
<dbReference type="InterPro" id="IPR027417">
    <property type="entry name" value="P-loop_NTPase"/>
</dbReference>
<dbReference type="InterPro" id="IPR038005">
    <property type="entry name" value="RX-like_CC"/>
</dbReference>
<dbReference type="GO" id="GO:0002758">
    <property type="term" value="P:innate immune response-activating signaling pathway"/>
    <property type="evidence" value="ECO:0007669"/>
    <property type="project" value="UniProtKB-ARBA"/>
</dbReference>
<feature type="domain" description="NB-ARC" evidence="7">
    <location>
        <begin position="281"/>
        <end position="383"/>
    </location>
</feature>
<keyword evidence="5" id="KW-0611">Plant defense</keyword>
<feature type="domain" description="Disease resistance N-terminal" evidence="8">
    <location>
        <begin position="107"/>
        <end position="201"/>
    </location>
</feature>
<keyword evidence="4" id="KW-0547">Nucleotide-binding</keyword>
<dbReference type="Pfam" id="PF23559">
    <property type="entry name" value="WHD_DRP"/>
    <property type="match status" value="1"/>
</dbReference>